<evidence type="ECO:0000256" key="5">
    <source>
        <dbReference type="SAM" id="Phobius"/>
    </source>
</evidence>
<feature type="transmembrane region" description="Helical" evidence="5">
    <location>
        <begin position="46"/>
        <end position="65"/>
    </location>
</feature>
<gene>
    <name evidence="6" type="ORF">CHYS00102_LOCUS14224</name>
</gene>
<accession>A0A7S1FU22</accession>
<name>A0A7S1FU22_9STRA</name>
<feature type="transmembrane region" description="Helical" evidence="5">
    <location>
        <begin position="72"/>
        <end position="96"/>
    </location>
</feature>
<dbReference type="EMBL" id="HBFR01019728">
    <property type="protein sequence ID" value="CAD8887026.1"/>
    <property type="molecule type" value="Transcribed_RNA"/>
</dbReference>
<evidence type="ECO:0008006" key="7">
    <source>
        <dbReference type="Google" id="ProtNLM"/>
    </source>
</evidence>
<evidence type="ECO:0000256" key="1">
    <source>
        <dbReference type="ARBA" id="ARBA00004141"/>
    </source>
</evidence>
<dbReference type="AlphaFoldDB" id="A0A7S1FU22"/>
<comment type="subcellular location">
    <subcellularLocation>
        <location evidence="1">Membrane</location>
        <topology evidence="1">Multi-pass membrane protein</topology>
    </subcellularLocation>
</comment>
<evidence type="ECO:0000256" key="2">
    <source>
        <dbReference type="ARBA" id="ARBA00022692"/>
    </source>
</evidence>
<feature type="transmembrane region" description="Helical" evidence="5">
    <location>
        <begin position="102"/>
        <end position="124"/>
    </location>
</feature>
<sequence>MAWQTLLGGISGAASVGLGAYGAHGLKSPPGSPYRASYESANRYHMLHSALLAACPAVASAAARGRPGGGKFAANVAGGFLAAGMAAFCGSCYAVGVTEDKAYGKLAPAGGISLMAGWIALAVLRR</sequence>
<keyword evidence="3 5" id="KW-1133">Transmembrane helix</keyword>
<evidence type="ECO:0000256" key="4">
    <source>
        <dbReference type="ARBA" id="ARBA00023136"/>
    </source>
</evidence>
<reference evidence="6" key="1">
    <citation type="submission" date="2021-01" db="EMBL/GenBank/DDBJ databases">
        <authorList>
            <person name="Corre E."/>
            <person name="Pelletier E."/>
            <person name="Niang G."/>
            <person name="Scheremetjew M."/>
            <person name="Finn R."/>
            <person name="Kale V."/>
            <person name="Holt S."/>
            <person name="Cochrane G."/>
            <person name="Meng A."/>
            <person name="Brown T."/>
            <person name="Cohen L."/>
        </authorList>
    </citation>
    <scope>NUCLEOTIDE SEQUENCE</scope>
    <source>
        <strain evidence="6">308</strain>
    </source>
</reference>
<protein>
    <recommendedName>
        <fullName evidence="7">DUF423 domain-containing protein</fullName>
    </recommendedName>
</protein>
<dbReference type="Pfam" id="PF04241">
    <property type="entry name" value="DUF423"/>
    <property type="match status" value="1"/>
</dbReference>
<evidence type="ECO:0000313" key="6">
    <source>
        <dbReference type="EMBL" id="CAD8887026.1"/>
    </source>
</evidence>
<dbReference type="PANTHER" id="PTHR43461">
    <property type="entry name" value="TRANSMEMBRANE PROTEIN 256"/>
    <property type="match status" value="1"/>
</dbReference>
<dbReference type="PANTHER" id="PTHR43461:SF1">
    <property type="entry name" value="TRANSMEMBRANE PROTEIN 256"/>
    <property type="match status" value="1"/>
</dbReference>
<keyword evidence="2 5" id="KW-0812">Transmembrane</keyword>
<organism evidence="6">
    <name type="scientific">Corethron hystrix</name>
    <dbReference type="NCBI Taxonomy" id="216773"/>
    <lineage>
        <taxon>Eukaryota</taxon>
        <taxon>Sar</taxon>
        <taxon>Stramenopiles</taxon>
        <taxon>Ochrophyta</taxon>
        <taxon>Bacillariophyta</taxon>
        <taxon>Coscinodiscophyceae</taxon>
        <taxon>Corethrophycidae</taxon>
        <taxon>Corethrales</taxon>
        <taxon>Corethraceae</taxon>
        <taxon>Corethron</taxon>
    </lineage>
</organism>
<dbReference type="InterPro" id="IPR006696">
    <property type="entry name" value="DUF423"/>
</dbReference>
<evidence type="ECO:0000256" key="3">
    <source>
        <dbReference type="ARBA" id="ARBA00022989"/>
    </source>
</evidence>
<keyword evidence="4 5" id="KW-0472">Membrane</keyword>
<proteinExistence type="predicted"/>
<dbReference type="GO" id="GO:0016020">
    <property type="term" value="C:membrane"/>
    <property type="evidence" value="ECO:0007669"/>
    <property type="project" value="UniProtKB-SubCell"/>
</dbReference>